<organism evidence="3 4">
    <name type="scientific">Kutzneria chonburiensis</name>
    <dbReference type="NCBI Taxonomy" id="1483604"/>
    <lineage>
        <taxon>Bacteria</taxon>
        <taxon>Bacillati</taxon>
        <taxon>Actinomycetota</taxon>
        <taxon>Actinomycetes</taxon>
        <taxon>Pseudonocardiales</taxon>
        <taxon>Pseudonocardiaceae</taxon>
        <taxon>Kutzneria</taxon>
    </lineage>
</organism>
<dbReference type="EMBL" id="JBHLUD010000007">
    <property type="protein sequence ID" value="MFC0544615.1"/>
    <property type="molecule type" value="Genomic_DNA"/>
</dbReference>
<evidence type="ECO:0000256" key="1">
    <source>
        <dbReference type="SAM" id="Phobius"/>
    </source>
</evidence>
<keyword evidence="1" id="KW-0812">Transmembrane</keyword>
<dbReference type="InterPro" id="IPR011330">
    <property type="entry name" value="Glyco_hydro/deAcase_b/a-brl"/>
</dbReference>
<dbReference type="PANTHER" id="PTHR10587">
    <property type="entry name" value="GLYCOSYL TRANSFERASE-RELATED"/>
    <property type="match status" value="1"/>
</dbReference>
<keyword evidence="1" id="KW-1133">Transmembrane helix</keyword>
<dbReference type="Proteomes" id="UP001589810">
    <property type="component" value="Unassembled WGS sequence"/>
</dbReference>
<dbReference type="Pfam" id="PF01522">
    <property type="entry name" value="Polysacc_deac_1"/>
    <property type="match status" value="1"/>
</dbReference>
<evidence type="ECO:0000313" key="4">
    <source>
        <dbReference type="Proteomes" id="UP001589810"/>
    </source>
</evidence>
<feature type="transmembrane region" description="Helical" evidence="1">
    <location>
        <begin position="21"/>
        <end position="43"/>
    </location>
</feature>
<protein>
    <submittedName>
        <fullName evidence="3">Polysaccharide deacetylase family protein</fullName>
    </submittedName>
</protein>
<proteinExistence type="predicted"/>
<dbReference type="RefSeq" id="WP_273936080.1">
    <property type="nucleotide sequence ID" value="NZ_CP097263.1"/>
</dbReference>
<evidence type="ECO:0000313" key="3">
    <source>
        <dbReference type="EMBL" id="MFC0544615.1"/>
    </source>
</evidence>
<keyword evidence="4" id="KW-1185">Reference proteome</keyword>
<dbReference type="Gene3D" id="3.20.20.370">
    <property type="entry name" value="Glycoside hydrolase/deacetylase"/>
    <property type="match status" value="1"/>
</dbReference>
<evidence type="ECO:0000259" key="2">
    <source>
        <dbReference type="PROSITE" id="PS51677"/>
    </source>
</evidence>
<comment type="caution">
    <text evidence="3">The sequence shown here is derived from an EMBL/GenBank/DDBJ whole genome shotgun (WGS) entry which is preliminary data.</text>
</comment>
<feature type="domain" description="NodB homology" evidence="2">
    <location>
        <begin position="63"/>
        <end position="246"/>
    </location>
</feature>
<sequence>MGPVSRQPGGGAARRPVMRKVLIISAVVLLVLVGGGVGLYLVMNARTWQLFGGLTYRVDTEQKVVALTFDDGPSDKSASIEQALAERHVPATFFLIGSEIEKHPGVAEQLVAQGHQLANHSYTHTRMVFVGAEFVKAEVERTDAVIRKAGYLGDIVFRPPYSKKLYQLPRYLADHDRKTVTWDVEPDSDSGDPAHDNPAAIARTTLDQVRPGSIILLHPWNADHDADLAALPQIVDGLRARGYRFVTVNELLVS</sequence>
<dbReference type="PANTHER" id="PTHR10587:SF125">
    <property type="entry name" value="POLYSACCHARIDE DEACETYLASE YHEN-RELATED"/>
    <property type="match status" value="1"/>
</dbReference>
<dbReference type="PROSITE" id="PS51677">
    <property type="entry name" value="NODB"/>
    <property type="match status" value="1"/>
</dbReference>
<dbReference type="SUPFAM" id="SSF88713">
    <property type="entry name" value="Glycoside hydrolase/deacetylase"/>
    <property type="match status" value="1"/>
</dbReference>
<accession>A0ABV6MWB5</accession>
<gene>
    <name evidence="3" type="ORF">ACFFH7_24135</name>
</gene>
<dbReference type="InterPro" id="IPR050248">
    <property type="entry name" value="Polysacc_deacetylase_ArnD"/>
</dbReference>
<reference evidence="3 4" key="1">
    <citation type="submission" date="2024-09" db="EMBL/GenBank/DDBJ databases">
        <authorList>
            <person name="Sun Q."/>
            <person name="Mori K."/>
        </authorList>
    </citation>
    <scope>NUCLEOTIDE SEQUENCE [LARGE SCALE GENOMIC DNA]</scope>
    <source>
        <strain evidence="3 4">TBRC 1432</strain>
    </source>
</reference>
<keyword evidence="1" id="KW-0472">Membrane</keyword>
<dbReference type="InterPro" id="IPR002509">
    <property type="entry name" value="NODB_dom"/>
</dbReference>
<name>A0ABV6MWB5_9PSEU</name>